<sequence>MFSSNTPVQNCRKSFRAFTNQLVDRNNTHNQQHQQDRQPPSEEFINTNGQQPQATVSNNGIGGQLEDQQLPSASLILGLSASSHAKSHDLNKRFEWWEKFIDHGPNYPIDLDRYFVICKNVLGSCYGSTGPSSINPETNEPMGPISQLSQSLTHVGSSMGGMQSIVTAWLKPQRAQRMVSISGCGRTGPSSIALQYAQRSAVMDSRTSLKPISDSNNVQNQSLRVKARGPLKDNRRSRKLLMEETLEERLAQGLSTGGTSEVPGQTVGLDNGCKQSPETDRYGCDSIQQTLLSQEDQKDEDPVK</sequence>
<organism evidence="2 3">
    <name type="scientific">Phakopsora pachyrhizi</name>
    <name type="common">Asian soybean rust disease fungus</name>
    <dbReference type="NCBI Taxonomy" id="170000"/>
    <lineage>
        <taxon>Eukaryota</taxon>
        <taxon>Fungi</taxon>
        <taxon>Dikarya</taxon>
        <taxon>Basidiomycota</taxon>
        <taxon>Pucciniomycotina</taxon>
        <taxon>Pucciniomycetes</taxon>
        <taxon>Pucciniales</taxon>
        <taxon>Phakopsoraceae</taxon>
        <taxon>Phakopsora</taxon>
    </lineage>
</organism>
<comment type="caution">
    <text evidence="2">The sequence shown here is derived from an EMBL/GenBank/DDBJ whole genome shotgun (WGS) entry which is preliminary data.</text>
</comment>
<evidence type="ECO:0000313" key="3">
    <source>
        <dbReference type="Proteomes" id="UP001153365"/>
    </source>
</evidence>
<feature type="region of interest" description="Disordered" evidence="1">
    <location>
        <begin position="252"/>
        <end position="282"/>
    </location>
</feature>
<dbReference type="Proteomes" id="UP001153365">
    <property type="component" value="Unassembled WGS sequence"/>
</dbReference>
<keyword evidence="3" id="KW-1185">Reference proteome</keyword>
<protein>
    <submittedName>
        <fullName evidence="2">Alpha/Beta hydrolase protein</fullName>
    </submittedName>
</protein>
<feature type="compositionally biased region" description="Polar residues" evidence="1">
    <location>
        <begin position="44"/>
        <end position="59"/>
    </location>
</feature>
<feature type="compositionally biased region" description="Basic residues" evidence="1">
    <location>
        <begin position="225"/>
        <end position="236"/>
    </location>
</feature>
<dbReference type="EMBL" id="CALTRL010002615">
    <property type="protein sequence ID" value="CAH7676223.1"/>
    <property type="molecule type" value="Genomic_DNA"/>
</dbReference>
<proteinExistence type="predicted"/>
<feature type="region of interest" description="Disordered" evidence="1">
    <location>
        <begin position="208"/>
        <end position="236"/>
    </location>
</feature>
<dbReference type="GO" id="GO:0016787">
    <property type="term" value="F:hydrolase activity"/>
    <property type="evidence" value="ECO:0007669"/>
    <property type="project" value="UniProtKB-KW"/>
</dbReference>
<name>A0AAV0B367_PHAPC</name>
<dbReference type="PANTHER" id="PTHR32268">
    <property type="entry name" value="HOMOSERINE O-ACETYLTRANSFERASE"/>
    <property type="match status" value="1"/>
</dbReference>
<keyword evidence="2" id="KW-0378">Hydrolase</keyword>
<dbReference type="InterPro" id="IPR029058">
    <property type="entry name" value="AB_hydrolase_fold"/>
</dbReference>
<dbReference type="Gene3D" id="3.40.50.1820">
    <property type="entry name" value="alpha/beta hydrolase"/>
    <property type="match status" value="2"/>
</dbReference>
<evidence type="ECO:0000256" key="1">
    <source>
        <dbReference type="SAM" id="MobiDB-lite"/>
    </source>
</evidence>
<accession>A0AAV0B367</accession>
<dbReference type="GO" id="GO:0009092">
    <property type="term" value="P:homoserine metabolic process"/>
    <property type="evidence" value="ECO:0007669"/>
    <property type="project" value="TreeGrafter"/>
</dbReference>
<dbReference type="InterPro" id="IPR008220">
    <property type="entry name" value="HAT_MetX-like"/>
</dbReference>
<evidence type="ECO:0000313" key="2">
    <source>
        <dbReference type="EMBL" id="CAH7676223.1"/>
    </source>
</evidence>
<dbReference type="AlphaFoldDB" id="A0AAV0B367"/>
<gene>
    <name evidence="2" type="ORF">PPACK8108_LOCUS11335</name>
</gene>
<feature type="region of interest" description="Disordered" evidence="1">
    <location>
        <begin position="28"/>
        <end position="65"/>
    </location>
</feature>
<dbReference type="PANTHER" id="PTHR32268:SF16">
    <property type="entry name" value="SERINE O-SUCCINYLTRANSFERASE"/>
    <property type="match status" value="1"/>
</dbReference>
<dbReference type="SUPFAM" id="SSF53474">
    <property type="entry name" value="alpha/beta-Hydrolases"/>
    <property type="match status" value="1"/>
</dbReference>
<dbReference type="GO" id="GO:0004414">
    <property type="term" value="F:homoserine O-acetyltransferase activity"/>
    <property type="evidence" value="ECO:0007669"/>
    <property type="project" value="TreeGrafter"/>
</dbReference>
<dbReference type="Gene3D" id="1.10.1740.110">
    <property type="match status" value="1"/>
</dbReference>
<feature type="compositionally biased region" description="Polar residues" evidence="1">
    <location>
        <begin position="253"/>
        <end position="263"/>
    </location>
</feature>
<reference evidence="2" key="1">
    <citation type="submission" date="2022-06" db="EMBL/GenBank/DDBJ databases">
        <authorList>
            <consortium name="SYNGENTA / RWTH Aachen University"/>
        </authorList>
    </citation>
    <scope>NUCLEOTIDE SEQUENCE</scope>
</reference>
<feature type="compositionally biased region" description="Polar residues" evidence="1">
    <location>
        <begin position="208"/>
        <end position="223"/>
    </location>
</feature>
<dbReference type="GO" id="GO:0009086">
    <property type="term" value="P:methionine biosynthetic process"/>
    <property type="evidence" value="ECO:0007669"/>
    <property type="project" value="TreeGrafter"/>
</dbReference>